<dbReference type="EMBL" id="JACIJO010000003">
    <property type="protein sequence ID" value="MBB6328260.1"/>
    <property type="molecule type" value="Genomic_DNA"/>
</dbReference>
<name>A0A841MLE0_9BACT</name>
<reference evidence="1 2" key="1">
    <citation type="submission" date="2020-08" db="EMBL/GenBank/DDBJ databases">
        <title>Genomic Encyclopedia of Type Strains, Phase IV (KMG-IV): sequencing the most valuable type-strain genomes for metagenomic binning, comparative biology and taxonomic classification.</title>
        <authorList>
            <person name="Goeker M."/>
        </authorList>
    </citation>
    <scope>NUCLEOTIDE SEQUENCE [LARGE SCALE GENOMIC DNA]</scope>
    <source>
        <strain evidence="1 2">DSM 102044</strain>
    </source>
</reference>
<evidence type="ECO:0008006" key="3">
    <source>
        <dbReference type="Google" id="ProtNLM"/>
    </source>
</evidence>
<sequence length="333" mass="37817">MTILKMMGEIKKLWLEQESISGKNVVRKRIDSISGLNCFIGLIGVTGARMFQMELDTTAALHKNYLRKFRGVEIQAIPYSQSHTEYTIILLEKELKEIFTMFIEDIIEKLGPVAEPQEALTLINQRVNYWKKLFSKATGEFLSADKQRGLFGELFFLSLLLQNSSNHQEALHSWRGAESANQDFAKDGNAVEIKTTKANNPSVYVSNEQQLDFTAWDHLFLGLISVTETTGNQNSLVAIIEEIKDLINHDPELTEEFETRLEHAGVSGDMIENYNEISYSVNNVRFFKIQNGFPVILKGNLLSDAIYNVKYQIDISSCGPFEVPEADVFRTMI</sequence>
<organism evidence="1 2">
    <name type="scientific">Algoriphagus iocasae</name>
    <dbReference type="NCBI Taxonomy" id="1836499"/>
    <lineage>
        <taxon>Bacteria</taxon>
        <taxon>Pseudomonadati</taxon>
        <taxon>Bacteroidota</taxon>
        <taxon>Cytophagia</taxon>
        <taxon>Cytophagales</taxon>
        <taxon>Cyclobacteriaceae</taxon>
        <taxon>Algoriphagus</taxon>
    </lineage>
</organism>
<accession>A0A841MLE0</accession>
<comment type="caution">
    <text evidence="1">The sequence shown here is derived from an EMBL/GenBank/DDBJ whole genome shotgun (WGS) entry which is preliminary data.</text>
</comment>
<protein>
    <recommendedName>
        <fullName evidence="3">PD-(D/E)XK motif protein</fullName>
    </recommendedName>
</protein>
<gene>
    <name evidence="1" type="ORF">FHS59_003903</name>
</gene>
<dbReference type="Proteomes" id="UP000588604">
    <property type="component" value="Unassembled WGS sequence"/>
</dbReference>
<keyword evidence="2" id="KW-1185">Reference proteome</keyword>
<dbReference type="InterPro" id="IPR025534">
    <property type="entry name" value="DUF4420"/>
</dbReference>
<evidence type="ECO:0000313" key="1">
    <source>
        <dbReference type="EMBL" id="MBB6328260.1"/>
    </source>
</evidence>
<evidence type="ECO:0000313" key="2">
    <source>
        <dbReference type="Proteomes" id="UP000588604"/>
    </source>
</evidence>
<dbReference type="AlphaFoldDB" id="A0A841MLE0"/>
<proteinExistence type="predicted"/>
<dbReference type="RefSeq" id="WP_184497069.1">
    <property type="nucleotide sequence ID" value="NZ_JACIJO010000003.1"/>
</dbReference>
<dbReference type="Pfam" id="PF14390">
    <property type="entry name" value="DUF4420"/>
    <property type="match status" value="1"/>
</dbReference>